<comment type="subcellular location">
    <subcellularLocation>
        <location evidence="1">Membrane</location>
        <topology evidence="1">Multi-pass membrane protein</topology>
    </subcellularLocation>
</comment>
<feature type="non-terminal residue" evidence="6">
    <location>
        <position position="1"/>
    </location>
</feature>
<evidence type="ECO:0000256" key="3">
    <source>
        <dbReference type="ARBA" id="ARBA00022989"/>
    </source>
</evidence>
<evidence type="ECO:0000256" key="4">
    <source>
        <dbReference type="ARBA" id="ARBA00023136"/>
    </source>
</evidence>
<feature type="non-terminal residue" evidence="6">
    <location>
        <position position="75"/>
    </location>
</feature>
<organism evidence="6 7">
    <name type="scientific">Piaya cayana</name>
    <name type="common">Common squirrel cuckoo</name>
    <dbReference type="NCBI Taxonomy" id="33601"/>
    <lineage>
        <taxon>Eukaryota</taxon>
        <taxon>Metazoa</taxon>
        <taxon>Chordata</taxon>
        <taxon>Craniata</taxon>
        <taxon>Vertebrata</taxon>
        <taxon>Euteleostomi</taxon>
        <taxon>Archelosauria</taxon>
        <taxon>Archosauria</taxon>
        <taxon>Dinosauria</taxon>
        <taxon>Saurischia</taxon>
        <taxon>Theropoda</taxon>
        <taxon>Coelurosauria</taxon>
        <taxon>Aves</taxon>
        <taxon>Neognathae</taxon>
        <taxon>Neoaves</taxon>
        <taxon>Otidimorphae</taxon>
        <taxon>Cuculiformes</taxon>
        <taxon>Coccyzidae</taxon>
        <taxon>Piaya</taxon>
    </lineage>
</organism>
<dbReference type="InterPro" id="IPR007305">
    <property type="entry name" value="Vesicle_transpt_Got1/SFT2"/>
</dbReference>
<dbReference type="GO" id="GO:0016192">
    <property type="term" value="P:vesicle-mediated transport"/>
    <property type="evidence" value="ECO:0007669"/>
    <property type="project" value="InterPro"/>
</dbReference>
<dbReference type="GO" id="GO:0012505">
    <property type="term" value="C:endomembrane system"/>
    <property type="evidence" value="ECO:0007669"/>
    <property type="project" value="UniProtKB-ARBA"/>
</dbReference>
<evidence type="ECO:0000313" key="6">
    <source>
        <dbReference type="EMBL" id="NWH82466.1"/>
    </source>
</evidence>
<reference evidence="6" key="1">
    <citation type="submission" date="2019-09" db="EMBL/GenBank/DDBJ databases">
        <title>Bird 10,000 Genomes (B10K) Project - Family phase.</title>
        <authorList>
            <person name="Zhang G."/>
        </authorList>
    </citation>
    <scope>NUCLEOTIDE SEQUENCE</scope>
    <source>
        <strain evidence="6">B10K-DU-008-47</strain>
        <tissue evidence="6">Mixed tissue sample</tissue>
    </source>
</reference>
<dbReference type="AlphaFoldDB" id="A0A850XJ38"/>
<gene>
    <name evidence="6" type="primary">Sft2d3</name>
    <name evidence="6" type="ORF">PIACAY_R15193</name>
</gene>
<dbReference type="OrthoDB" id="660759at2759"/>
<keyword evidence="3 5" id="KW-1133">Transmembrane helix</keyword>
<name>A0A850XJ38_PIACA</name>
<dbReference type="Pfam" id="PF04178">
    <property type="entry name" value="Got1"/>
    <property type="match status" value="1"/>
</dbReference>
<keyword evidence="2 5" id="KW-0812">Transmembrane</keyword>
<keyword evidence="4 5" id="KW-0472">Membrane</keyword>
<dbReference type="GO" id="GO:0005737">
    <property type="term" value="C:cytoplasm"/>
    <property type="evidence" value="ECO:0007669"/>
    <property type="project" value="UniProtKB-ARBA"/>
</dbReference>
<comment type="caution">
    <text evidence="6">The sequence shown here is derived from an EMBL/GenBank/DDBJ whole genome shotgun (WGS) entry which is preliminary data.</text>
</comment>
<evidence type="ECO:0000256" key="1">
    <source>
        <dbReference type="ARBA" id="ARBA00004141"/>
    </source>
</evidence>
<proteinExistence type="predicted"/>
<evidence type="ECO:0000313" key="7">
    <source>
        <dbReference type="Proteomes" id="UP000653271"/>
    </source>
</evidence>
<accession>A0A850XJ38</accession>
<dbReference type="GO" id="GO:0016020">
    <property type="term" value="C:membrane"/>
    <property type="evidence" value="ECO:0007669"/>
    <property type="project" value="UniProtKB-SubCell"/>
</dbReference>
<dbReference type="Proteomes" id="UP000653271">
    <property type="component" value="Unassembled WGS sequence"/>
</dbReference>
<evidence type="ECO:0000256" key="2">
    <source>
        <dbReference type="ARBA" id="ARBA00022692"/>
    </source>
</evidence>
<dbReference type="EMBL" id="WAAB01025361">
    <property type="protein sequence ID" value="NWH82466.1"/>
    <property type="molecule type" value="Genomic_DNA"/>
</dbReference>
<keyword evidence="7" id="KW-1185">Reference proteome</keyword>
<sequence length="75" mass="7866">LCPRWGRWERLAGAALCLALAALCLTLAALSAPLLPIRARRFALLWSLGSLCALGAVALLRGTLRAPGPAGLLYL</sequence>
<feature type="transmembrane region" description="Helical" evidence="5">
    <location>
        <begin position="41"/>
        <end position="60"/>
    </location>
</feature>
<evidence type="ECO:0000256" key="5">
    <source>
        <dbReference type="SAM" id="Phobius"/>
    </source>
</evidence>
<protein>
    <submittedName>
        <fullName evidence="6">SFT2C protein</fullName>
    </submittedName>
</protein>